<dbReference type="Pfam" id="PF13361">
    <property type="entry name" value="UvrD_C"/>
    <property type="match status" value="1"/>
</dbReference>
<organism evidence="14 15">
    <name type="scientific">Candidatus Scybalocola faecigallinarum</name>
    <dbReference type="NCBI Taxonomy" id="2840941"/>
    <lineage>
        <taxon>Bacteria</taxon>
        <taxon>Bacillati</taxon>
        <taxon>Bacillota</taxon>
        <taxon>Clostridia</taxon>
        <taxon>Lachnospirales</taxon>
        <taxon>Lachnospiraceae</taxon>
        <taxon>Lachnospiraceae incertae sedis</taxon>
        <taxon>Candidatus Scybalocola (ex Gilroy et al. 2021)</taxon>
    </lineage>
</organism>
<protein>
    <recommendedName>
        <fullName evidence="9">DNA 3'-5' helicase</fullName>
        <ecNumber evidence="9">5.6.2.4</ecNumber>
    </recommendedName>
</protein>
<evidence type="ECO:0000256" key="4">
    <source>
        <dbReference type="ARBA" id="ARBA00022806"/>
    </source>
</evidence>
<evidence type="ECO:0000256" key="5">
    <source>
        <dbReference type="ARBA" id="ARBA00022840"/>
    </source>
</evidence>
<evidence type="ECO:0000313" key="15">
    <source>
        <dbReference type="Proteomes" id="UP000823927"/>
    </source>
</evidence>
<keyword evidence="6" id="KW-0238">DNA-binding</keyword>
<evidence type="ECO:0000256" key="6">
    <source>
        <dbReference type="ARBA" id="ARBA00023125"/>
    </source>
</evidence>
<reference evidence="14" key="1">
    <citation type="submission" date="2020-10" db="EMBL/GenBank/DDBJ databases">
        <authorList>
            <person name="Gilroy R."/>
        </authorList>
    </citation>
    <scope>NUCLEOTIDE SEQUENCE</scope>
    <source>
        <strain evidence="14">CHK178-757</strain>
    </source>
</reference>
<name>A0A9D1JQY4_9FIRM</name>
<dbReference type="PANTHER" id="PTHR11070:SF2">
    <property type="entry name" value="ATP-DEPENDENT DNA HELICASE SRS2"/>
    <property type="match status" value="1"/>
</dbReference>
<gene>
    <name evidence="14" type="ORF">IAB46_08815</name>
</gene>
<dbReference type="GO" id="GO:0043138">
    <property type="term" value="F:3'-5' DNA helicase activity"/>
    <property type="evidence" value="ECO:0007669"/>
    <property type="project" value="UniProtKB-EC"/>
</dbReference>
<comment type="caution">
    <text evidence="14">The sequence shown here is derived from an EMBL/GenBank/DDBJ whole genome shotgun (WGS) entry which is preliminary data.</text>
</comment>
<evidence type="ECO:0000256" key="3">
    <source>
        <dbReference type="ARBA" id="ARBA00022801"/>
    </source>
</evidence>
<dbReference type="AlphaFoldDB" id="A0A9D1JQY4"/>
<dbReference type="CDD" id="cd18807">
    <property type="entry name" value="SF1_C_UvrD"/>
    <property type="match status" value="1"/>
</dbReference>
<proteinExistence type="inferred from homology"/>
<reference evidence="14" key="2">
    <citation type="journal article" date="2021" name="PeerJ">
        <title>Extensive microbial diversity within the chicken gut microbiome revealed by metagenomics and culture.</title>
        <authorList>
            <person name="Gilroy R."/>
            <person name="Ravi A."/>
            <person name="Getino M."/>
            <person name="Pursley I."/>
            <person name="Horton D.L."/>
            <person name="Alikhan N.F."/>
            <person name="Baker D."/>
            <person name="Gharbi K."/>
            <person name="Hall N."/>
            <person name="Watson M."/>
            <person name="Adriaenssens E.M."/>
            <person name="Foster-Nyarko E."/>
            <person name="Jarju S."/>
            <person name="Secka A."/>
            <person name="Antonio M."/>
            <person name="Oren A."/>
            <person name="Chaudhuri R.R."/>
            <person name="La Ragione R."/>
            <person name="Hildebrand F."/>
            <person name="Pallen M.J."/>
        </authorList>
    </citation>
    <scope>NUCLEOTIDE SEQUENCE</scope>
    <source>
        <strain evidence="14">CHK178-757</strain>
    </source>
</reference>
<comment type="catalytic activity">
    <reaction evidence="8">
        <text>Couples ATP hydrolysis with the unwinding of duplex DNA by translocating in the 3'-5' direction.</text>
        <dbReference type="EC" id="5.6.2.4"/>
    </reaction>
</comment>
<dbReference type="GO" id="GO:0000725">
    <property type="term" value="P:recombinational repair"/>
    <property type="evidence" value="ECO:0007669"/>
    <property type="project" value="TreeGrafter"/>
</dbReference>
<evidence type="ECO:0000256" key="2">
    <source>
        <dbReference type="ARBA" id="ARBA00022741"/>
    </source>
</evidence>
<dbReference type="Gene3D" id="1.10.486.10">
    <property type="entry name" value="PCRA, domain 4"/>
    <property type="match status" value="1"/>
</dbReference>
<keyword evidence="3 11" id="KW-0378">Hydrolase</keyword>
<comment type="similarity">
    <text evidence="1">Belongs to the helicase family. UvrD subfamily.</text>
</comment>
<dbReference type="PANTHER" id="PTHR11070">
    <property type="entry name" value="UVRD / RECB / PCRA DNA HELICASE FAMILY MEMBER"/>
    <property type="match status" value="1"/>
</dbReference>
<dbReference type="SUPFAM" id="SSF52540">
    <property type="entry name" value="P-loop containing nucleoside triphosphate hydrolases"/>
    <property type="match status" value="1"/>
</dbReference>
<dbReference type="PROSITE" id="PS51198">
    <property type="entry name" value="UVRD_HELICASE_ATP_BIND"/>
    <property type="match status" value="1"/>
</dbReference>
<dbReference type="InterPro" id="IPR014017">
    <property type="entry name" value="DNA_helicase_UvrD-like_C"/>
</dbReference>
<sequence length="665" mass="77200">MSFNPAQQEAIRHVSGPAMILAGPGSGKTTVITQRVRYLIEEAGVHPASVLVVTFTKAAAVEMKERFISLCQGEAMPVSFGTFHSIFFAILKAAYNYSAGDIITESRRMDLFREIVDEMDLEIDDAADFISGVAGEVSLVKGENIRPEHYYSVNCSDEVFRSIYQAYNRKLRESRQIDFDDMLLFTWELFKERKDILLAWQKRFKYILIDEFQDINRVQYEIIRMLAAPENNLFIVGDDDQSIYRFRGAKPEIMLGFTKDYPQARTIILDINYRCTQEIVESALRVIKNNKARFEKNLRAFHEGGEPVEIKVFNTMGEEYDTLIKEIYQYHTKEKKPLKNLAVLYRTNTGARQLVAKLMEYNIPFRMRDSVPNLFEHWIARDILAYIKAALGQGDRSDYLRIINRPKRYISRQMLSQKVSLDELKSRYAGKDWVQERIDKLIYDLNSIKDMAPFAAVNYIRYAVGYDRFLMEYARDRRLKEEDLLEVASELQDSAADHKTFGEWFDYIRDYGEKLLQQSRRRERETGDGVVLSTMHSAKGLEYDRVFLIDANEGVTPHKKAVMEADVEEERRMFYVAMTRAKQKLYIYFTKERYHKPASMSRFVGELLADRSLFKTGAKVVHRTYGPGTITNITQTAVTILFTRSQEIKTLNLSFCISNGLLKLL</sequence>
<evidence type="ECO:0000256" key="8">
    <source>
        <dbReference type="ARBA" id="ARBA00034617"/>
    </source>
</evidence>
<evidence type="ECO:0000313" key="14">
    <source>
        <dbReference type="EMBL" id="HIS47638.1"/>
    </source>
</evidence>
<feature type="binding site" evidence="11">
    <location>
        <begin position="22"/>
        <end position="29"/>
    </location>
    <ligand>
        <name>ATP</name>
        <dbReference type="ChEBI" id="CHEBI:30616"/>
    </ligand>
</feature>
<feature type="domain" description="UvrD-like helicase C-terminal" evidence="13">
    <location>
        <begin position="277"/>
        <end position="540"/>
    </location>
</feature>
<dbReference type="GO" id="GO:0003677">
    <property type="term" value="F:DNA binding"/>
    <property type="evidence" value="ECO:0007669"/>
    <property type="project" value="UniProtKB-KW"/>
</dbReference>
<evidence type="ECO:0000256" key="10">
    <source>
        <dbReference type="ARBA" id="ARBA00048988"/>
    </source>
</evidence>
<evidence type="ECO:0000256" key="1">
    <source>
        <dbReference type="ARBA" id="ARBA00009922"/>
    </source>
</evidence>
<dbReference type="GO" id="GO:0005829">
    <property type="term" value="C:cytosol"/>
    <property type="evidence" value="ECO:0007669"/>
    <property type="project" value="TreeGrafter"/>
</dbReference>
<dbReference type="GO" id="GO:0033202">
    <property type="term" value="C:DNA helicase complex"/>
    <property type="evidence" value="ECO:0007669"/>
    <property type="project" value="TreeGrafter"/>
</dbReference>
<dbReference type="InterPro" id="IPR000212">
    <property type="entry name" value="DNA_helicase_UvrD/REP"/>
</dbReference>
<accession>A0A9D1JQY4</accession>
<keyword evidence="7" id="KW-0413">Isomerase</keyword>
<dbReference type="Pfam" id="PF00580">
    <property type="entry name" value="UvrD-helicase"/>
    <property type="match status" value="1"/>
</dbReference>
<comment type="catalytic activity">
    <reaction evidence="10">
        <text>ATP + H2O = ADP + phosphate + H(+)</text>
        <dbReference type="Rhea" id="RHEA:13065"/>
        <dbReference type="ChEBI" id="CHEBI:15377"/>
        <dbReference type="ChEBI" id="CHEBI:15378"/>
        <dbReference type="ChEBI" id="CHEBI:30616"/>
        <dbReference type="ChEBI" id="CHEBI:43474"/>
        <dbReference type="ChEBI" id="CHEBI:456216"/>
        <dbReference type="EC" id="5.6.2.4"/>
    </reaction>
</comment>
<dbReference type="Gene3D" id="1.10.10.160">
    <property type="match status" value="1"/>
</dbReference>
<dbReference type="CDD" id="cd17932">
    <property type="entry name" value="DEXQc_UvrD"/>
    <property type="match status" value="1"/>
</dbReference>
<dbReference type="InterPro" id="IPR014016">
    <property type="entry name" value="UvrD-like_ATP-bd"/>
</dbReference>
<dbReference type="GO" id="GO:0005524">
    <property type="term" value="F:ATP binding"/>
    <property type="evidence" value="ECO:0007669"/>
    <property type="project" value="UniProtKB-UniRule"/>
</dbReference>
<keyword evidence="5 11" id="KW-0067">ATP-binding</keyword>
<dbReference type="InterPro" id="IPR013986">
    <property type="entry name" value="DExx_box_DNA_helicase_dom_sf"/>
</dbReference>
<dbReference type="InterPro" id="IPR027417">
    <property type="entry name" value="P-loop_NTPase"/>
</dbReference>
<dbReference type="EMBL" id="DVIT01000031">
    <property type="protein sequence ID" value="HIS47638.1"/>
    <property type="molecule type" value="Genomic_DNA"/>
</dbReference>
<keyword evidence="2 11" id="KW-0547">Nucleotide-binding</keyword>
<evidence type="ECO:0000259" key="13">
    <source>
        <dbReference type="PROSITE" id="PS51217"/>
    </source>
</evidence>
<evidence type="ECO:0000256" key="11">
    <source>
        <dbReference type="PROSITE-ProRule" id="PRU00560"/>
    </source>
</evidence>
<dbReference type="PROSITE" id="PS51217">
    <property type="entry name" value="UVRD_HELICASE_CTER"/>
    <property type="match status" value="1"/>
</dbReference>
<dbReference type="Proteomes" id="UP000823927">
    <property type="component" value="Unassembled WGS sequence"/>
</dbReference>
<evidence type="ECO:0000256" key="9">
    <source>
        <dbReference type="ARBA" id="ARBA00034808"/>
    </source>
</evidence>
<evidence type="ECO:0000259" key="12">
    <source>
        <dbReference type="PROSITE" id="PS51198"/>
    </source>
</evidence>
<dbReference type="Gene3D" id="3.40.50.300">
    <property type="entry name" value="P-loop containing nucleotide triphosphate hydrolases"/>
    <property type="match status" value="2"/>
</dbReference>
<feature type="domain" description="UvrD-like helicase ATP-binding" evidence="12">
    <location>
        <begin position="1"/>
        <end position="276"/>
    </location>
</feature>
<dbReference type="GO" id="GO:0016787">
    <property type="term" value="F:hydrolase activity"/>
    <property type="evidence" value="ECO:0007669"/>
    <property type="project" value="UniProtKB-UniRule"/>
</dbReference>
<dbReference type="EC" id="5.6.2.4" evidence="9"/>
<evidence type="ECO:0000256" key="7">
    <source>
        <dbReference type="ARBA" id="ARBA00023235"/>
    </source>
</evidence>
<keyword evidence="4 11" id="KW-0347">Helicase</keyword>